<keyword evidence="3" id="KW-1185">Reference proteome</keyword>
<feature type="transmembrane region" description="Helical" evidence="1">
    <location>
        <begin position="103"/>
        <end position="124"/>
    </location>
</feature>
<reference evidence="2 3" key="1">
    <citation type="submission" date="2022-06" db="EMBL/GenBank/DDBJ databases">
        <title>Endosaccharibacter gen. nov., sp. nov., endophytic bacteria isolated from sugarcane.</title>
        <authorList>
            <person name="Pitiwittayakul N."/>
            <person name="Yukphan P."/>
            <person name="Charoenyingcharoen P."/>
            <person name="Tanasupawat S."/>
        </authorList>
    </citation>
    <scope>NUCLEOTIDE SEQUENCE [LARGE SCALE GENOMIC DNA]</scope>
    <source>
        <strain evidence="2 3">KSS8</strain>
    </source>
</reference>
<keyword evidence="1" id="KW-1133">Transmembrane helix</keyword>
<name>A0ABT1W249_9PROT</name>
<evidence type="ECO:0000313" key="2">
    <source>
        <dbReference type="EMBL" id="MCQ8276954.1"/>
    </source>
</evidence>
<dbReference type="Proteomes" id="UP001524587">
    <property type="component" value="Unassembled WGS sequence"/>
</dbReference>
<comment type="caution">
    <text evidence="2">The sequence shown here is derived from an EMBL/GenBank/DDBJ whole genome shotgun (WGS) entry which is preliminary data.</text>
</comment>
<feature type="transmembrane region" description="Helical" evidence="1">
    <location>
        <begin position="61"/>
        <end position="82"/>
    </location>
</feature>
<feature type="transmembrane region" description="Helical" evidence="1">
    <location>
        <begin position="136"/>
        <end position="158"/>
    </location>
</feature>
<dbReference type="EMBL" id="JAMSKV010000001">
    <property type="protein sequence ID" value="MCQ8276954.1"/>
    <property type="molecule type" value="Genomic_DNA"/>
</dbReference>
<gene>
    <name evidence="2" type="ORF">NFI95_00625</name>
</gene>
<proteinExistence type="predicted"/>
<sequence>MKNDSKKSTGYIKSAFTEDNIGTTPNENRLFIVGFAGPSSLGLTGGGMSLYLYFFPEDKRNIAMLPGFVVAIFFVWFAQISMRRAYQMRDRDRRIVLIEKLRIIPTISIVLAVVGLMISLTVWFFPPANASETFHILAGVATVFPVVGVLLTPVAFLARRISWLVNPR</sequence>
<feature type="transmembrane region" description="Helical" evidence="1">
    <location>
        <begin position="30"/>
        <end position="55"/>
    </location>
</feature>
<evidence type="ECO:0000256" key="1">
    <source>
        <dbReference type="SAM" id="Phobius"/>
    </source>
</evidence>
<accession>A0ABT1W249</accession>
<keyword evidence="1" id="KW-0472">Membrane</keyword>
<protein>
    <submittedName>
        <fullName evidence="2">Uncharacterized protein</fullName>
    </submittedName>
</protein>
<keyword evidence="1" id="KW-0812">Transmembrane</keyword>
<organism evidence="2 3">
    <name type="scientific">Endosaccharibacter trunci</name>
    <dbReference type="NCBI Taxonomy" id="2812733"/>
    <lineage>
        <taxon>Bacteria</taxon>
        <taxon>Pseudomonadati</taxon>
        <taxon>Pseudomonadota</taxon>
        <taxon>Alphaproteobacteria</taxon>
        <taxon>Acetobacterales</taxon>
        <taxon>Acetobacteraceae</taxon>
        <taxon>Endosaccharibacter</taxon>
    </lineage>
</organism>
<dbReference type="RefSeq" id="WP_422862399.1">
    <property type="nucleotide sequence ID" value="NZ_JAMSKV010000001.1"/>
</dbReference>
<evidence type="ECO:0000313" key="3">
    <source>
        <dbReference type="Proteomes" id="UP001524587"/>
    </source>
</evidence>